<dbReference type="PANTHER" id="PTHR34127:SF1">
    <property type="entry name" value="OS04G0405600 PROTEIN"/>
    <property type="match status" value="1"/>
</dbReference>
<feature type="chain" id="PRO_5030892193" evidence="1">
    <location>
        <begin position="23"/>
        <end position="443"/>
    </location>
</feature>
<reference evidence="2" key="1">
    <citation type="submission" date="2021-01" db="EMBL/GenBank/DDBJ databases">
        <authorList>
            <person name="Corre E."/>
            <person name="Pelletier E."/>
            <person name="Niang G."/>
            <person name="Scheremetjew M."/>
            <person name="Finn R."/>
            <person name="Kale V."/>
            <person name="Holt S."/>
            <person name="Cochrane G."/>
            <person name="Meng A."/>
            <person name="Brown T."/>
            <person name="Cohen L."/>
        </authorList>
    </citation>
    <scope>NUCLEOTIDE SEQUENCE</scope>
    <source>
        <strain evidence="2">CCMP2078</strain>
    </source>
</reference>
<gene>
    <name evidence="2" type="ORF">PPYR1160_LOCUS2673</name>
</gene>
<dbReference type="AlphaFoldDB" id="A0A7R9U574"/>
<feature type="signal peptide" evidence="1">
    <location>
        <begin position="1"/>
        <end position="22"/>
    </location>
</feature>
<dbReference type="InterPro" id="IPR010765">
    <property type="entry name" value="DUF1350"/>
</dbReference>
<accession>A0A7R9U574</accession>
<organism evidence="2">
    <name type="scientific">Pinguiococcus pyrenoidosus</name>
    <dbReference type="NCBI Taxonomy" id="172671"/>
    <lineage>
        <taxon>Eukaryota</taxon>
        <taxon>Sar</taxon>
        <taxon>Stramenopiles</taxon>
        <taxon>Ochrophyta</taxon>
        <taxon>Pinguiophyceae</taxon>
        <taxon>Pinguiochrysidales</taxon>
        <taxon>Pinguiochrysidaceae</taxon>
        <taxon>Pinguiococcus</taxon>
    </lineage>
</organism>
<evidence type="ECO:0000256" key="1">
    <source>
        <dbReference type="SAM" id="SignalP"/>
    </source>
</evidence>
<sequence>MLAAAQRGLGLLLLLVTSPSLGLRSPAKFRRISSRSSRLFQTPDDLTSGGLALRNSLKRIEDARQRQGDGKNSPDGFAWRTSASGALVLQSEDVTPWAVLHFVGGFGIAQYPQLCYDALLRRVAINPAFGRGLAVVATPYDATRSLDHDTISKNCMRMLDETLTEGEASFGWRPRGQLAELQFGHSLGGKLLLLNRMREVEAALAAGDLENAKIKALAVTGFNNAPISTSLTFVKDLIRAYSGSDTMGRVPDPVFDILQNVATSLGFDFVPTAQETTLRVVNLLEDYVAAMENGEEGWRQWDAEGQAQKEASSRERAIAAAIQWLPLFLQLDEDELDTSNELIGALPIDMQDVARGYRTLQLEGNHLTPAYLELDIDNEDVRTAASPYSEVFGEDFVRNLASTSFRWSLGDQVGAQRLADTIADWVIREARGVPKLPETITIN</sequence>
<proteinExistence type="predicted"/>
<dbReference type="PANTHER" id="PTHR34127">
    <property type="entry name" value="OS04G0405600 PROTEIN"/>
    <property type="match status" value="1"/>
</dbReference>
<keyword evidence="1" id="KW-0732">Signal</keyword>
<evidence type="ECO:0000313" key="2">
    <source>
        <dbReference type="EMBL" id="CAD8253181.1"/>
    </source>
</evidence>
<protein>
    <submittedName>
        <fullName evidence="2">Uncharacterized protein</fullName>
    </submittedName>
</protein>
<dbReference type="Pfam" id="PF07082">
    <property type="entry name" value="DUF1350"/>
    <property type="match status" value="1"/>
</dbReference>
<dbReference type="EMBL" id="HBEA01003551">
    <property type="protein sequence ID" value="CAD8253181.1"/>
    <property type="molecule type" value="Transcribed_RNA"/>
</dbReference>
<name>A0A7R9U574_9STRA</name>